<dbReference type="InParanoid" id="A0A2P5EQA7"/>
<reference evidence="2" key="1">
    <citation type="submission" date="2016-06" db="EMBL/GenBank/DDBJ databases">
        <title>Parallel loss of symbiosis genes in relatives of nitrogen-fixing non-legume Parasponia.</title>
        <authorList>
            <person name="Van Velzen R."/>
            <person name="Holmer R."/>
            <person name="Bu F."/>
            <person name="Rutten L."/>
            <person name="Van Zeijl A."/>
            <person name="Liu W."/>
            <person name="Santuari L."/>
            <person name="Cao Q."/>
            <person name="Sharma T."/>
            <person name="Shen D."/>
            <person name="Roswanjaya Y."/>
            <person name="Wardhani T."/>
            <person name="Kalhor M.S."/>
            <person name="Jansen J."/>
            <person name="Van den Hoogen J."/>
            <person name="Gungor B."/>
            <person name="Hartog M."/>
            <person name="Hontelez J."/>
            <person name="Verver J."/>
            <person name="Yang W.-C."/>
            <person name="Schijlen E."/>
            <person name="Repin R."/>
            <person name="Schilthuizen M."/>
            <person name="Schranz E."/>
            <person name="Heidstra R."/>
            <person name="Miyata K."/>
            <person name="Fedorova E."/>
            <person name="Kohlen W."/>
            <person name="Bisseling T."/>
            <person name="Smit S."/>
            <person name="Geurts R."/>
        </authorList>
    </citation>
    <scope>NUCLEOTIDE SEQUENCE [LARGE SCALE GENOMIC DNA]</scope>
    <source>
        <strain evidence="2">cv. RG33-2</strain>
    </source>
</reference>
<dbReference type="AlphaFoldDB" id="A0A2P5EQA7"/>
<evidence type="ECO:0000313" key="2">
    <source>
        <dbReference type="Proteomes" id="UP000237000"/>
    </source>
</evidence>
<sequence>MLIAKVPHCHQQEYSNQSPRNHDVFTSLDLFHNNPISRDKASHLLPPRFFFVKQSFFLGIFNRNLRTLDVFNEFRVSIMKKKIVMNERLPRDNTKQVDQPLGGFTHVSLNDVAPRGGVEDGEVDIGVGVGRVEEAKKAN</sequence>
<protein>
    <submittedName>
        <fullName evidence="1">Uncharacterized protein</fullName>
    </submittedName>
</protein>
<gene>
    <name evidence="1" type="ORF">TorRG33x02_164350</name>
</gene>
<dbReference type="OrthoDB" id="10387553at2759"/>
<name>A0A2P5EQA7_TREOI</name>
<dbReference type="EMBL" id="JXTC01000113">
    <property type="protein sequence ID" value="PON87740.1"/>
    <property type="molecule type" value="Genomic_DNA"/>
</dbReference>
<dbReference type="Proteomes" id="UP000237000">
    <property type="component" value="Unassembled WGS sequence"/>
</dbReference>
<evidence type="ECO:0000313" key="1">
    <source>
        <dbReference type="EMBL" id="PON87740.1"/>
    </source>
</evidence>
<accession>A0A2P5EQA7</accession>
<comment type="caution">
    <text evidence="1">The sequence shown here is derived from an EMBL/GenBank/DDBJ whole genome shotgun (WGS) entry which is preliminary data.</text>
</comment>
<keyword evidence="2" id="KW-1185">Reference proteome</keyword>
<proteinExistence type="predicted"/>
<organism evidence="1 2">
    <name type="scientific">Trema orientale</name>
    <name type="common">Charcoal tree</name>
    <name type="synonym">Celtis orientalis</name>
    <dbReference type="NCBI Taxonomy" id="63057"/>
    <lineage>
        <taxon>Eukaryota</taxon>
        <taxon>Viridiplantae</taxon>
        <taxon>Streptophyta</taxon>
        <taxon>Embryophyta</taxon>
        <taxon>Tracheophyta</taxon>
        <taxon>Spermatophyta</taxon>
        <taxon>Magnoliopsida</taxon>
        <taxon>eudicotyledons</taxon>
        <taxon>Gunneridae</taxon>
        <taxon>Pentapetalae</taxon>
        <taxon>rosids</taxon>
        <taxon>fabids</taxon>
        <taxon>Rosales</taxon>
        <taxon>Cannabaceae</taxon>
        <taxon>Trema</taxon>
    </lineage>
</organism>